<keyword evidence="5" id="KW-1185">Reference proteome</keyword>
<reference evidence="4 5" key="1">
    <citation type="submission" date="2020-06" db="EMBL/GenBank/DDBJ databases">
        <title>Genome mining for natural products.</title>
        <authorList>
            <person name="Zhang B."/>
            <person name="Shi J."/>
            <person name="Ge H."/>
        </authorList>
    </citation>
    <scope>NUCLEOTIDE SEQUENCE [LARGE SCALE GENOMIC DNA]</scope>
    <source>
        <strain evidence="4 5">NA00687</strain>
    </source>
</reference>
<dbReference type="InterPro" id="IPR003594">
    <property type="entry name" value="HATPase_dom"/>
</dbReference>
<dbReference type="PANTHER" id="PTHR35526">
    <property type="entry name" value="ANTI-SIGMA-F FACTOR RSBW-RELATED"/>
    <property type="match status" value="1"/>
</dbReference>
<keyword evidence="1" id="KW-0723">Serine/threonine-protein kinase</keyword>
<keyword evidence="4" id="KW-0067">ATP-binding</keyword>
<dbReference type="AlphaFoldDB" id="A0A7H8N6L4"/>
<dbReference type="Pfam" id="PF13581">
    <property type="entry name" value="HATPase_c_2"/>
    <property type="match status" value="1"/>
</dbReference>
<gene>
    <name evidence="4" type="ORF">HUT08_11170</name>
</gene>
<evidence type="ECO:0000313" key="5">
    <source>
        <dbReference type="Proteomes" id="UP000509303"/>
    </source>
</evidence>
<dbReference type="SUPFAM" id="SSF55874">
    <property type="entry name" value="ATPase domain of HSP90 chaperone/DNA topoisomerase II/histidine kinase"/>
    <property type="match status" value="1"/>
</dbReference>
<dbReference type="PANTHER" id="PTHR35526:SF3">
    <property type="entry name" value="ANTI-SIGMA-F FACTOR RSBW"/>
    <property type="match status" value="1"/>
</dbReference>
<dbReference type="GO" id="GO:0005524">
    <property type="term" value="F:ATP binding"/>
    <property type="evidence" value="ECO:0007669"/>
    <property type="project" value="UniProtKB-KW"/>
</dbReference>
<feature type="compositionally biased region" description="Low complexity" evidence="2">
    <location>
        <begin position="8"/>
        <end position="21"/>
    </location>
</feature>
<keyword evidence="4" id="KW-0547">Nucleotide-binding</keyword>
<evidence type="ECO:0000256" key="2">
    <source>
        <dbReference type="SAM" id="MobiDB-lite"/>
    </source>
</evidence>
<evidence type="ECO:0000313" key="4">
    <source>
        <dbReference type="EMBL" id="QKW50013.1"/>
    </source>
</evidence>
<dbReference type="InterPro" id="IPR050267">
    <property type="entry name" value="Anti-sigma-factor_SerPK"/>
</dbReference>
<keyword evidence="1" id="KW-0418">Kinase</keyword>
<protein>
    <submittedName>
        <fullName evidence="4">ATP-binding protein</fullName>
    </submittedName>
</protein>
<dbReference type="CDD" id="cd16936">
    <property type="entry name" value="HATPase_RsbW-like"/>
    <property type="match status" value="1"/>
</dbReference>
<keyword evidence="1" id="KW-0808">Transferase</keyword>
<dbReference type="RefSeq" id="WP_176161748.1">
    <property type="nucleotide sequence ID" value="NZ_CP054929.1"/>
</dbReference>
<dbReference type="Gene3D" id="3.30.565.10">
    <property type="entry name" value="Histidine kinase-like ATPase, C-terminal domain"/>
    <property type="match status" value="1"/>
</dbReference>
<dbReference type="EMBL" id="CP054929">
    <property type="protein sequence ID" value="QKW50013.1"/>
    <property type="molecule type" value="Genomic_DNA"/>
</dbReference>
<dbReference type="Proteomes" id="UP000509303">
    <property type="component" value="Chromosome"/>
</dbReference>
<feature type="region of interest" description="Disordered" evidence="2">
    <location>
        <begin position="1"/>
        <end position="21"/>
    </location>
</feature>
<evidence type="ECO:0000256" key="1">
    <source>
        <dbReference type="ARBA" id="ARBA00022527"/>
    </source>
</evidence>
<evidence type="ECO:0000259" key="3">
    <source>
        <dbReference type="Pfam" id="PF13581"/>
    </source>
</evidence>
<organism evidence="4 5">
    <name type="scientific">Streptomyces buecherae</name>
    <dbReference type="NCBI Taxonomy" id="2763006"/>
    <lineage>
        <taxon>Bacteria</taxon>
        <taxon>Bacillati</taxon>
        <taxon>Actinomycetota</taxon>
        <taxon>Actinomycetes</taxon>
        <taxon>Kitasatosporales</taxon>
        <taxon>Streptomycetaceae</taxon>
        <taxon>Streptomyces</taxon>
    </lineage>
</organism>
<accession>A0A7H8N6L4</accession>
<feature type="domain" description="Histidine kinase/HSP90-like ATPase" evidence="3">
    <location>
        <begin position="47"/>
        <end position="147"/>
    </location>
</feature>
<sequence>MSADASVAPTVSRTPTATPTTPAIAAPLGTWRYTLYLPHSPLAPSVARATVRTVLRVHGPISLTDRAELLVSELVSNAFRYARGPASLRLAWRAGVLRLSVRDTSPELPAPPRTGPWDLGQEGGRGLRMVGEYADNWSSYRLAGRGRQARGSGKVVWCELIA</sequence>
<name>A0A7H8N6L4_9ACTN</name>
<dbReference type="InterPro" id="IPR036890">
    <property type="entry name" value="HATPase_C_sf"/>
</dbReference>
<proteinExistence type="predicted"/>
<dbReference type="GO" id="GO:0004674">
    <property type="term" value="F:protein serine/threonine kinase activity"/>
    <property type="evidence" value="ECO:0007669"/>
    <property type="project" value="UniProtKB-KW"/>
</dbReference>